<name>A0A4E0RUL2_FASHE</name>
<dbReference type="InterPro" id="IPR001715">
    <property type="entry name" value="CH_dom"/>
</dbReference>
<keyword evidence="3" id="KW-1185">Reference proteome</keyword>
<dbReference type="EMBL" id="JXXN02018411">
    <property type="protein sequence ID" value="THD17980.1"/>
    <property type="molecule type" value="Genomic_DNA"/>
</dbReference>
<dbReference type="SUPFAM" id="SSF47576">
    <property type="entry name" value="Calponin-homology domain, CH-domain"/>
    <property type="match status" value="1"/>
</dbReference>
<proteinExistence type="predicted"/>
<dbReference type="PANTHER" id="PTHR23167:SF69">
    <property type="entry name" value="FI18193P1"/>
    <property type="match status" value="1"/>
</dbReference>
<reference evidence="2" key="1">
    <citation type="submission" date="2019-03" db="EMBL/GenBank/DDBJ databases">
        <title>Improved annotation for the trematode Fasciola hepatica.</title>
        <authorList>
            <person name="Choi Y.-J."/>
            <person name="Martin J."/>
            <person name="Mitreva M."/>
        </authorList>
    </citation>
    <scope>NUCLEOTIDE SEQUENCE [LARGE SCALE GENOMIC DNA]</scope>
</reference>
<sequence>MALCALLHTYLPSQIPWKELVSANNSPVDKRRCFELAFSVAEGAGVPTTLQLHDMLNMERPDWNTVMSYITSIYRHFEVDSLSGPAPPSNMTHVVSGTVE</sequence>
<comment type="caution">
    <text evidence="2">The sequence shown here is derived from an EMBL/GenBank/DDBJ whole genome shotgun (WGS) entry which is preliminary data.</text>
</comment>
<evidence type="ECO:0000259" key="1">
    <source>
        <dbReference type="PROSITE" id="PS50021"/>
    </source>
</evidence>
<dbReference type="InterPro" id="IPR050540">
    <property type="entry name" value="F-actin_Monoox_Mical"/>
</dbReference>
<feature type="domain" description="Calponin-homology (CH)" evidence="1">
    <location>
        <begin position="1"/>
        <end position="78"/>
    </location>
</feature>
<evidence type="ECO:0000313" key="3">
    <source>
        <dbReference type="Proteomes" id="UP000230066"/>
    </source>
</evidence>
<dbReference type="PANTHER" id="PTHR23167">
    <property type="entry name" value="CALPONIN HOMOLOGY DOMAIN-CONTAINING PROTEIN DDB_G0272472-RELATED"/>
    <property type="match status" value="1"/>
</dbReference>
<dbReference type="AlphaFoldDB" id="A0A4E0RUL2"/>
<dbReference type="Pfam" id="PF00307">
    <property type="entry name" value="CH"/>
    <property type="match status" value="1"/>
</dbReference>
<accession>A0A4E0RUL2</accession>
<dbReference type="PROSITE" id="PS50021">
    <property type="entry name" value="CH"/>
    <property type="match status" value="1"/>
</dbReference>
<dbReference type="Proteomes" id="UP000230066">
    <property type="component" value="Unassembled WGS sequence"/>
</dbReference>
<protein>
    <submittedName>
        <fullName evidence="2">Cytospin-A</fullName>
    </submittedName>
</protein>
<gene>
    <name evidence="2" type="ORF">D915_011179</name>
</gene>
<evidence type="ECO:0000313" key="2">
    <source>
        <dbReference type="EMBL" id="THD17980.1"/>
    </source>
</evidence>
<dbReference type="InterPro" id="IPR036872">
    <property type="entry name" value="CH_dom_sf"/>
</dbReference>
<organism evidence="2 3">
    <name type="scientific">Fasciola hepatica</name>
    <name type="common">Liver fluke</name>
    <dbReference type="NCBI Taxonomy" id="6192"/>
    <lineage>
        <taxon>Eukaryota</taxon>
        <taxon>Metazoa</taxon>
        <taxon>Spiralia</taxon>
        <taxon>Lophotrochozoa</taxon>
        <taxon>Platyhelminthes</taxon>
        <taxon>Trematoda</taxon>
        <taxon>Digenea</taxon>
        <taxon>Plagiorchiida</taxon>
        <taxon>Echinostomata</taxon>
        <taxon>Echinostomatoidea</taxon>
        <taxon>Fasciolidae</taxon>
        <taxon>Fasciola</taxon>
    </lineage>
</organism>
<dbReference type="Gene3D" id="1.10.418.10">
    <property type="entry name" value="Calponin-like domain"/>
    <property type="match status" value="1"/>
</dbReference>